<protein>
    <submittedName>
        <fullName evidence="2">DUF305 domain-containing protein</fullName>
    </submittedName>
</protein>
<reference evidence="2 3" key="1">
    <citation type="submission" date="2020-04" db="EMBL/GenBank/DDBJ databases">
        <title>MicrobeNet Type strains.</title>
        <authorList>
            <person name="Nicholson A.C."/>
        </authorList>
    </citation>
    <scope>NUCLEOTIDE SEQUENCE [LARGE SCALE GENOMIC DNA]</scope>
    <source>
        <strain evidence="2 3">DSM 44956</strain>
    </source>
</reference>
<name>A0A7X6R4K1_9NOCA</name>
<dbReference type="PANTHER" id="PTHR36933">
    <property type="entry name" value="SLL0788 PROTEIN"/>
    <property type="match status" value="1"/>
</dbReference>
<dbReference type="AlphaFoldDB" id="A0A7X6R4K1"/>
<proteinExistence type="predicted"/>
<feature type="domain" description="DUF305" evidence="1">
    <location>
        <begin position="45"/>
        <end position="207"/>
    </location>
</feature>
<dbReference type="RefSeq" id="WP_062974260.1">
    <property type="nucleotide sequence ID" value="NZ_JAAXOS010000009.1"/>
</dbReference>
<dbReference type="PANTHER" id="PTHR36933:SF1">
    <property type="entry name" value="SLL0788 PROTEIN"/>
    <property type="match status" value="1"/>
</dbReference>
<accession>A0A7X6R4K1</accession>
<dbReference type="InterPro" id="IPR005183">
    <property type="entry name" value="DUF305_CopM-like"/>
</dbReference>
<evidence type="ECO:0000259" key="1">
    <source>
        <dbReference type="Pfam" id="PF03713"/>
    </source>
</evidence>
<sequence length="215" mass="22775">MTRRRAITAAATLGLALLLLAMGAAARPLFIEQRPPSTPVLNSTEIAFAQDMLAHHSQALIMIARLDQGADPTVVALARRIEATQREEIGELKGWLRLAGASTVNPAPMAWMHPDTGVAHHHAAAPSGAAVGGVMPGMATQSELDALSATRGTDAARSFLQMMTRHHYGGVQMARAANDLLTGGIVKQTARDMMTSQAQEAGLMEIMYSSLTTAR</sequence>
<organism evidence="2 3">
    <name type="scientific">Nocardia gamkensis</name>
    <dbReference type="NCBI Taxonomy" id="352869"/>
    <lineage>
        <taxon>Bacteria</taxon>
        <taxon>Bacillati</taxon>
        <taxon>Actinomycetota</taxon>
        <taxon>Actinomycetes</taxon>
        <taxon>Mycobacteriales</taxon>
        <taxon>Nocardiaceae</taxon>
        <taxon>Nocardia</taxon>
    </lineage>
</organism>
<evidence type="ECO:0000313" key="3">
    <source>
        <dbReference type="Proteomes" id="UP000540698"/>
    </source>
</evidence>
<dbReference type="InterPro" id="IPR012347">
    <property type="entry name" value="Ferritin-like"/>
</dbReference>
<dbReference type="EMBL" id="JAAXOS010000009">
    <property type="protein sequence ID" value="NKY28554.1"/>
    <property type="molecule type" value="Genomic_DNA"/>
</dbReference>
<gene>
    <name evidence="2" type="ORF">HGB38_20345</name>
</gene>
<dbReference type="Proteomes" id="UP000540698">
    <property type="component" value="Unassembled WGS sequence"/>
</dbReference>
<dbReference type="Gene3D" id="1.20.1260.10">
    <property type="match status" value="1"/>
</dbReference>
<keyword evidence="3" id="KW-1185">Reference proteome</keyword>
<dbReference type="Pfam" id="PF03713">
    <property type="entry name" value="DUF305"/>
    <property type="match status" value="1"/>
</dbReference>
<comment type="caution">
    <text evidence="2">The sequence shown here is derived from an EMBL/GenBank/DDBJ whole genome shotgun (WGS) entry which is preliminary data.</text>
</comment>
<evidence type="ECO:0000313" key="2">
    <source>
        <dbReference type="EMBL" id="NKY28554.1"/>
    </source>
</evidence>